<reference evidence="2 3" key="1">
    <citation type="submission" date="2018-10" db="EMBL/GenBank/DDBJ databases">
        <title>A high-quality apple genome assembly.</title>
        <authorList>
            <person name="Hu J."/>
        </authorList>
    </citation>
    <scope>NUCLEOTIDE SEQUENCE [LARGE SCALE GENOMIC DNA]</scope>
    <source>
        <strain evidence="3">cv. HFTH1</strain>
        <tissue evidence="2">Young leaf</tissue>
    </source>
</reference>
<accession>A0A498I2Q6</accession>
<name>A0A498I2Q6_MALDO</name>
<proteinExistence type="predicted"/>
<gene>
    <name evidence="1" type="ORF">DVH24_019190</name>
    <name evidence="2" type="ORF">DVH24_019193</name>
</gene>
<comment type="caution">
    <text evidence="2">The sequence shown here is derived from an EMBL/GenBank/DDBJ whole genome shotgun (WGS) entry which is preliminary data.</text>
</comment>
<organism evidence="2 3">
    <name type="scientific">Malus domestica</name>
    <name type="common">Apple</name>
    <name type="synonym">Pyrus malus</name>
    <dbReference type="NCBI Taxonomy" id="3750"/>
    <lineage>
        <taxon>Eukaryota</taxon>
        <taxon>Viridiplantae</taxon>
        <taxon>Streptophyta</taxon>
        <taxon>Embryophyta</taxon>
        <taxon>Tracheophyta</taxon>
        <taxon>Spermatophyta</taxon>
        <taxon>Magnoliopsida</taxon>
        <taxon>eudicotyledons</taxon>
        <taxon>Gunneridae</taxon>
        <taxon>Pentapetalae</taxon>
        <taxon>rosids</taxon>
        <taxon>fabids</taxon>
        <taxon>Rosales</taxon>
        <taxon>Rosaceae</taxon>
        <taxon>Amygdaloideae</taxon>
        <taxon>Maleae</taxon>
        <taxon>Malus</taxon>
    </lineage>
</organism>
<dbReference type="EMBL" id="RDQH01000340">
    <property type="protein sequence ID" value="RXH76305.1"/>
    <property type="molecule type" value="Genomic_DNA"/>
</dbReference>
<dbReference type="EMBL" id="RDQH01000340">
    <property type="protein sequence ID" value="RXH76302.1"/>
    <property type="molecule type" value="Genomic_DNA"/>
</dbReference>
<sequence length="64" mass="7397">MIQNFCARALKKNIPQTKKHCSRLTTHPQSKYFLNSSLISHIQDLTICPVFDGRIFNPQLLLNL</sequence>
<evidence type="ECO:0000313" key="3">
    <source>
        <dbReference type="Proteomes" id="UP000290289"/>
    </source>
</evidence>
<dbReference type="AlphaFoldDB" id="A0A498I2Q6"/>
<evidence type="ECO:0000313" key="2">
    <source>
        <dbReference type="EMBL" id="RXH76305.1"/>
    </source>
</evidence>
<keyword evidence="3" id="KW-1185">Reference proteome</keyword>
<protein>
    <submittedName>
        <fullName evidence="2">Uncharacterized protein</fullName>
    </submittedName>
</protein>
<dbReference type="Proteomes" id="UP000290289">
    <property type="component" value="Chromosome 14"/>
</dbReference>
<evidence type="ECO:0000313" key="1">
    <source>
        <dbReference type="EMBL" id="RXH76302.1"/>
    </source>
</evidence>